<reference evidence="2" key="1">
    <citation type="journal article" date="2021" name="New Phytol.">
        <title>Evolutionary innovations through gain and loss of genes in the ectomycorrhizal Boletales.</title>
        <authorList>
            <person name="Wu G."/>
            <person name="Miyauchi S."/>
            <person name="Morin E."/>
            <person name="Kuo A."/>
            <person name="Drula E."/>
            <person name="Varga T."/>
            <person name="Kohler A."/>
            <person name="Feng B."/>
            <person name="Cao Y."/>
            <person name="Lipzen A."/>
            <person name="Daum C."/>
            <person name="Hundley H."/>
            <person name="Pangilinan J."/>
            <person name="Johnson J."/>
            <person name="Barry K."/>
            <person name="LaButti K."/>
            <person name="Ng V."/>
            <person name="Ahrendt S."/>
            <person name="Min B."/>
            <person name="Choi I.G."/>
            <person name="Park H."/>
            <person name="Plett J.M."/>
            <person name="Magnuson J."/>
            <person name="Spatafora J.W."/>
            <person name="Nagy L.G."/>
            <person name="Henrissat B."/>
            <person name="Grigoriev I.V."/>
            <person name="Yang Z.L."/>
            <person name="Xu J."/>
            <person name="Martin F.M."/>
        </authorList>
    </citation>
    <scope>NUCLEOTIDE SEQUENCE</scope>
    <source>
        <strain evidence="2">KKN 215</strain>
    </source>
</reference>
<dbReference type="EMBL" id="JAEVFJ010000008">
    <property type="protein sequence ID" value="KAH8103151.1"/>
    <property type="molecule type" value="Genomic_DNA"/>
</dbReference>
<accession>A0A8K0UU58</accession>
<dbReference type="Proteomes" id="UP000813824">
    <property type="component" value="Unassembled WGS sequence"/>
</dbReference>
<proteinExistence type="predicted"/>
<sequence>MAANEYLELLHRDVARYKDILLNEIQQSISGEDKGLQLSDRARVSTAVYARDPTKPKSRVDMIYPLQNKDEQPEEIVFRVQGYLVYAELPPVWKLPSSRTDNQKMIHPKQIVTLSGLGHPMFARNFIGLQALQDVFSANLGRDVFLPLKTTTMFGHPVIQFSNRYLSTSQESDGQEAAELTGDIDPAGLIDKLAHQYGGAHLLDNMVQYFEKGPSANDSNEIRYRVIKPGFINLGHLVEVQFMCIISKQVQDDWTTERLRSMIHVPEEPMQKTRRLKRRVGYATADASTQTPNMQTTTARMKKLRLDDEEMRGATSVSIDGTLESDANMEGNTN</sequence>
<organism evidence="2 3">
    <name type="scientific">Cristinia sonorae</name>
    <dbReference type="NCBI Taxonomy" id="1940300"/>
    <lineage>
        <taxon>Eukaryota</taxon>
        <taxon>Fungi</taxon>
        <taxon>Dikarya</taxon>
        <taxon>Basidiomycota</taxon>
        <taxon>Agaricomycotina</taxon>
        <taxon>Agaricomycetes</taxon>
        <taxon>Agaricomycetidae</taxon>
        <taxon>Agaricales</taxon>
        <taxon>Pleurotineae</taxon>
        <taxon>Stephanosporaceae</taxon>
        <taxon>Cristinia</taxon>
    </lineage>
</organism>
<comment type="caution">
    <text evidence="2">The sequence shown here is derived from an EMBL/GenBank/DDBJ whole genome shotgun (WGS) entry which is preliminary data.</text>
</comment>
<gene>
    <name evidence="2" type="ORF">BXZ70DRAFT_1006306</name>
</gene>
<evidence type="ECO:0000313" key="3">
    <source>
        <dbReference type="Proteomes" id="UP000813824"/>
    </source>
</evidence>
<feature type="region of interest" description="Disordered" evidence="1">
    <location>
        <begin position="310"/>
        <end position="334"/>
    </location>
</feature>
<keyword evidence="3" id="KW-1185">Reference proteome</keyword>
<evidence type="ECO:0000313" key="2">
    <source>
        <dbReference type="EMBL" id="KAH8103151.1"/>
    </source>
</evidence>
<dbReference type="AlphaFoldDB" id="A0A8K0UU58"/>
<evidence type="ECO:0000256" key="1">
    <source>
        <dbReference type="SAM" id="MobiDB-lite"/>
    </source>
</evidence>
<protein>
    <submittedName>
        <fullName evidence="2">Uncharacterized protein</fullName>
    </submittedName>
</protein>
<dbReference type="OrthoDB" id="3269456at2759"/>
<name>A0A8K0UU58_9AGAR</name>